<dbReference type="PANTHER" id="PTHR16119">
    <property type="entry name" value="TRANSMEMBRANE PROTEIN 144"/>
    <property type="match status" value="1"/>
</dbReference>
<comment type="similarity">
    <text evidence="2">Belongs to the GRP transporter (TC 2.A.7.5) family.</text>
</comment>
<keyword evidence="4 6" id="KW-1133">Transmembrane helix</keyword>
<dbReference type="PANTHER" id="PTHR16119:SF17">
    <property type="entry name" value="TRANSMEMBRANE PROTEIN 144"/>
    <property type="match status" value="1"/>
</dbReference>
<organism evidence="7 8">
    <name type="scientific">Negadavirga shengliensis</name>
    <dbReference type="NCBI Taxonomy" id="1389218"/>
    <lineage>
        <taxon>Bacteria</taxon>
        <taxon>Pseudomonadati</taxon>
        <taxon>Bacteroidota</taxon>
        <taxon>Cytophagia</taxon>
        <taxon>Cytophagales</taxon>
        <taxon>Cyclobacteriaceae</taxon>
        <taxon>Negadavirga</taxon>
    </lineage>
</organism>
<evidence type="ECO:0000256" key="2">
    <source>
        <dbReference type="ARBA" id="ARBA00006117"/>
    </source>
</evidence>
<comment type="subcellular location">
    <subcellularLocation>
        <location evidence="1">Membrane</location>
        <topology evidence="1">Multi-pass membrane protein</topology>
    </subcellularLocation>
</comment>
<feature type="transmembrane region" description="Helical" evidence="6">
    <location>
        <begin position="257"/>
        <end position="277"/>
    </location>
</feature>
<evidence type="ECO:0000256" key="5">
    <source>
        <dbReference type="ARBA" id="ARBA00023136"/>
    </source>
</evidence>
<feature type="transmembrane region" description="Helical" evidence="6">
    <location>
        <begin position="214"/>
        <end position="236"/>
    </location>
</feature>
<evidence type="ECO:0000313" key="7">
    <source>
        <dbReference type="EMBL" id="MFC4873493.1"/>
    </source>
</evidence>
<accession>A0ABV9T4F6</accession>
<keyword evidence="7" id="KW-0762">Sugar transport</keyword>
<proteinExistence type="inferred from homology"/>
<dbReference type="InterPro" id="IPR009834">
    <property type="entry name" value="Ureide_permease"/>
</dbReference>
<feature type="transmembrane region" description="Helical" evidence="6">
    <location>
        <begin position="316"/>
        <end position="335"/>
    </location>
</feature>
<reference evidence="8" key="1">
    <citation type="journal article" date="2019" name="Int. J. Syst. Evol. Microbiol.">
        <title>The Global Catalogue of Microorganisms (GCM) 10K type strain sequencing project: providing services to taxonomists for standard genome sequencing and annotation.</title>
        <authorList>
            <consortium name="The Broad Institute Genomics Platform"/>
            <consortium name="The Broad Institute Genome Sequencing Center for Infectious Disease"/>
            <person name="Wu L."/>
            <person name="Ma J."/>
        </authorList>
    </citation>
    <scope>NUCLEOTIDE SEQUENCE [LARGE SCALE GENOMIC DNA]</scope>
    <source>
        <strain evidence="8">CGMCC 4.7466</strain>
    </source>
</reference>
<dbReference type="Pfam" id="PF07168">
    <property type="entry name" value="Ureide_permease"/>
    <property type="match status" value="2"/>
</dbReference>
<feature type="transmembrane region" description="Helical" evidence="6">
    <location>
        <begin position="6"/>
        <end position="26"/>
    </location>
</feature>
<feature type="transmembrane region" description="Helical" evidence="6">
    <location>
        <begin position="173"/>
        <end position="194"/>
    </location>
</feature>
<keyword evidence="8" id="KW-1185">Reference proteome</keyword>
<feature type="transmembrane region" description="Helical" evidence="6">
    <location>
        <begin position="283"/>
        <end position="304"/>
    </location>
</feature>
<keyword evidence="3 6" id="KW-0812">Transmembrane</keyword>
<dbReference type="RefSeq" id="WP_377066404.1">
    <property type="nucleotide sequence ID" value="NZ_JBHSJJ010000011.1"/>
</dbReference>
<feature type="transmembrane region" description="Helical" evidence="6">
    <location>
        <begin position="78"/>
        <end position="99"/>
    </location>
</feature>
<dbReference type="EMBL" id="JBHSJJ010000011">
    <property type="protein sequence ID" value="MFC4873493.1"/>
    <property type="molecule type" value="Genomic_DNA"/>
</dbReference>
<name>A0ABV9T4F6_9BACT</name>
<keyword evidence="5 6" id="KW-0472">Membrane</keyword>
<evidence type="ECO:0000256" key="6">
    <source>
        <dbReference type="SAM" id="Phobius"/>
    </source>
</evidence>
<feature type="transmembrane region" description="Helical" evidence="6">
    <location>
        <begin position="38"/>
        <end position="58"/>
    </location>
</feature>
<evidence type="ECO:0000256" key="3">
    <source>
        <dbReference type="ARBA" id="ARBA00022692"/>
    </source>
</evidence>
<keyword evidence="7" id="KW-0813">Transport</keyword>
<gene>
    <name evidence="7" type="ORF">ACFPFU_17455</name>
</gene>
<feature type="transmembrane region" description="Helical" evidence="6">
    <location>
        <begin position="139"/>
        <end position="161"/>
    </location>
</feature>
<evidence type="ECO:0000313" key="8">
    <source>
        <dbReference type="Proteomes" id="UP001595818"/>
    </source>
</evidence>
<dbReference type="InterPro" id="IPR010651">
    <property type="entry name" value="Sugar_transport"/>
</dbReference>
<evidence type="ECO:0000256" key="1">
    <source>
        <dbReference type="ARBA" id="ARBA00004141"/>
    </source>
</evidence>
<comment type="caution">
    <text evidence="7">The sequence shown here is derived from an EMBL/GenBank/DDBJ whole genome shotgun (WGS) entry which is preliminary data.</text>
</comment>
<sequence length="338" mass="36181">MTLINSYPIAIFAFVICMVCWGSWANTQKMAKNYRFELYYWDLILGLVITALLAAVTLGSLGTEGRTFWEDLEQATQLSIIMALLGGIVWNLGNLLLVAGIALTGLAVAFPIGGGIAWILGIAYNFLLEYLDKGTTEGSPLILLVGVIFIIIAIVFSAKSYRKLEAGKTNPSYKGIVVSVIAGVLIAFFYGFVVQSMDNDFVAGGSGSLTPFTAVFFFSIGTLVCTLIANPFFMRYPVEGPPVSMKGYAGASMKEHAAGWAGGVIWMSGMVLSFMAVGAGSPAISYALSNAAPVVAAIWGVFIWKEFAKARETTGKLLGGMFLFYLIGLVLIVLSKLL</sequence>
<evidence type="ECO:0000256" key="4">
    <source>
        <dbReference type="ARBA" id="ARBA00022989"/>
    </source>
</evidence>
<protein>
    <submittedName>
        <fullName evidence="7">GRP family sugar transporter</fullName>
    </submittedName>
</protein>
<dbReference type="Proteomes" id="UP001595818">
    <property type="component" value="Unassembled WGS sequence"/>
</dbReference>
<feature type="transmembrane region" description="Helical" evidence="6">
    <location>
        <begin position="106"/>
        <end position="127"/>
    </location>
</feature>